<accession>A0AA88NYH4</accession>
<feature type="region of interest" description="Disordered" evidence="1">
    <location>
        <begin position="54"/>
        <end position="78"/>
    </location>
</feature>
<organism evidence="2 3">
    <name type="scientific">Cirrhinus molitorella</name>
    <name type="common">mud carp</name>
    <dbReference type="NCBI Taxonomy" id="172907"/>
    <lineage>
        <taxon>Eukaryota</taxon>
        <taxon>Metazoa</taxon>
        <taxon>Chordata</taxon>
        <taxon>Craniata</taxon>
        <taxon>Vertebrata</taxon>
        <taxon>Euteleostomi</taxon>
        <taxon>Actinopterygii</taxon>
        <taxon>Neopterygii</taxon>
        <taxon>Teleostei</taxon>
        <taxon>Ostariophysi</taxon>
        <taxon>Cypriniformes</taxon>
        <taxon>Cyprinidae</taxon>
        <taxon>Labeoninae</taxon>
        <taxon>Labeonini</taxon>
        <taxon>Cirrhinus</taxon>
    </lineage>
</organism>
<reference evidence="2" key="1">
    <citation type="submission" date="2023-08" db="EMBL/GenBank/DDBJ databases">
        <title>Chromosome-level Genome Assembly of mud carp (Cirrhinus molitorella).</title>
        <authorList>
            <person name="Liu H."/>
        </authorList>
    </citation>
    <scope>NUCLEOTIDE SEQUENCE</scope>
    <source>
        <strain evidence="2">Prfri</strain>
        <tissue evidence="2">Muscle</tissue>
    </source>
</reference>
<proteinExistence type="predicted"/>
<name>A0AA88NYH4_9TELE</name>
<evidence type="ECO:0000313" key="2">
    <source>
        <dbReference type="EMBL" id="KAK2870051.1"/>
    </source>
</evidence>
<protein>
    <submittedName>
        <fullName evidence="2">Uncharacterized protein</fullName>
    </submittedName>
</protein>
<evidence type="ECO:0000313" key="3">
    <source>
        <dbReference type="Proteomes" id="UP001187343"/>
    </source>
</evidence>
<dbReference type="EMBL" id="JAUYZG010000024">
    <property type="protein sequence ID" value="KAK2870051.1"/>
    <property type="molecule type" value="Genomic_DNA"/>
</dbReference>
<dbReference type="Proteomes" id="UP001187343">
    <property type="component" value="Unassembled WGS sequence"/>
</dbReference>
<sequence>MRNKIHRVLQCFSSTALAYELELTFRSHDLQHDQRVPRCLWHFNRAGEERCDDHREQKTVQQATRRGIRTSTGTTAWV</sequence>
<feature type="compositionally biased region" description="Low complexity" evidence="1">
    <location>
        <begin position="69"/>
        <end position="78"/>
    </location>
</feature>
<dbReference type="AlphaFoldDB" id="A0AA88NYH4"/>
<gene>
    <name evidence="2" type="ORF">Q8A67_024443</name>
</gene>
<keyword evidence="3" id="KW-1185">Reference proteome</keyword>
<comment type="caution">
    <text evidence="2">The sequence shown here is derived from an EMBL/GenBank/DDBJ whole genome shotgun (WGS) entry which is preliminary data.</text>
</comment>
<evidence type="ECO:0000256" key="1">
    <source>
        <dbReference type="SAM" id="MobiDB-lite"/>
    </source>
</evidence>